<name>A0AAE4AL07_9FIRM</name>
<sequence>MRHTRSRGGVVLFPAALCGSVLSVLLLWRSGFLPEQFADWRTGALFLELFLLLALFLFADRALPEGSVKYGGFLLIGSGFLWVHRAFLPLLVSLLWMLALLLLGELLLIPGRRRGAPVSLDLTHVSQNFLTGAALWICLVCFFSLFGFGGPGFIRRMALSVALLSVLGLFLFRRAGLLPLTAVELPAERASQGRERTVWLLVFTLLLLHAGRMNITLDYDSLHYGLRSFYVLDNGRGIYENLGAVNAVYFYPKGMELLVLPLSGTASYGFVLGFSFWCGVFLLLLIRSAAGRCFGREAGTAAMLFTACIPGVMNLTSSAKTDILTLLAQFMFVDLFLRGVSPEAGRGERRGVAAVLPRWSAFFWGLCMLMLTLTLKPTALVFSGGLVIAALLFQLFTPAARFQLPLTVAAGEEEETESAGATAARRGAVRALRKRLRSELALPLLLSALALLGVTYRSFLLSGYPLVTVFTGLWEQLGMRGHYPLLTQTLPNAASGLCGHAALRHLLERIFALCLAPVTEEDVHILIAWGTVLFPLLLLAALLRPQRRRAEAIGAAEAAGSAELSMAAGPGEQRARTALRALCFLLGVLLLLDCISLLMLYQVDGNYYNLSYVLAVCAAVGAWREEERTLCRALSPALLAAVFFMGLTNWAGARGLTEPKLNHYGFYDHRSDVRDCMIREGNEPIYRYLKNNPRLRVMVMEWEPECYLLPCSVQSYTDLEGSGGNVRLVKTLNAFRDYLEYADISLLCAEESFLSAHSRAEEMLRYMQEDGSITTLICQEGHTLYEYHPGIRD</sequence>
<protein>
    <submittedName>
        <fullName evidence="2">Uncharacterized protein</fullName>
    </submittedName>
</protein>
<feature type="transmembrane region" description="Helical" evidence="1">
    <location>
        <begin position="607"/>
        <end position="623"/>
    </location>
</feature>
<feature type="transmembrane region" description="Helical" evidence="1">
    <location>
        <begin position="129"/>
        <end position="147"/>
    </location>
</feature>
<dbReference type="Proteomes" id="UP001241537">
    <property type="component" value="Unassembled WGS sequence"/>
</dbReference>
<reference evidence="2" key="1">
    <citation type="submission" date="2023-07" db="EMBL/GenBank/DDBJ databases">
        <title>Genomic Encyclopedia of Type Strains, Phase IV (KMG-IV): sequencing the most valuable type-strain genomes for metagenomic binning, comparative biology and taxonomic classification.</title>
        <authorList>
            <person name="Goeker M."/>
        </authorList>
    </citation>
    <scope>NUCLEOTIDE SEQUENCE</scope>
    <source>
        <strain evidence="2">DSM 19659</strain>
    </source>
</reference>
<evidence type="ECO:0000313" key="2">
    <source>
        <dbReference type="EMBL" id="MDQ0152769.1"/>
    </source>
</evidence>
<keyword evidence="3" id="KW-1185">Reference proteome</keyword>
<organism evidence="2 3">
    <name type="scientific">Moryella indoligenes</name>
    <dbReference type="NCBI Taxonomy" id="371674"/>
    <lineage>
        <taxon>Bacteria</taxon>
        <taxon>Bacillati</taxon>
        <taxon>Bacillota</taxon>
        <taxon>Clostridia</taxon>
        <taxon>Lachnospirales</taxon>
        <taxon>Lachnospiraceae</taxon>
        <taxon>Moryella</taxon>
    </lineage>
</organism>
<accession>A0AAE4AL07</accession>
<keyword evidence="1" id="KW-0472">Membrane</keyword>
<feature type="transmembrane region" description="Helical" evidence="1">
    <location>
        <begin position="9"/>
        <end position="28"/>
    </location>
</feature>
<feature type="transmembrane region" description="Helical" evidence="1">
    <location>
        <begin position="40"/>
        <end position="59"/>
    </location>
</feature>
<comment type="caution">
    <text evidence="2">The sequence shown here is derived from an EMBL/GenBank/DDBJ whole genome shotgun (WGS) entry which is preliminary data.</text>
</comment>
<feature type="transmembrane region" description="Helical" evidence="1">
    <location>
        <begin position="581"/>
        <end position="601"/>
    </location>
</feature>
<feature type="transmembrane region" description="Helical" evidence="1">
    <location>
        <begin position="153"/>
        <end position="172"/>
    </location>
</feature>
<keyword evidence="1" id="KW-1133">Transmembrane helix</keyword>
<feature type="transmembrane region" description="Helical" evidence="1">
    <location>
        <begin position="352"/>
        <end position="373"/>
    </location>
</feature>
<dbReference type="RefSeq" id="WP_307254635.1">
    <property type="nucleotide sequence ID" value="NZ_JAUSTO010000008.1"/>
</dbReference>
<feature type="transmembrane region" description="Helical" evidence="1">
    <location>
        <begin position="198"/>
        <end position="217"/>
    </location>
</feature>
<gene>
    <name evidence="2" type="ORF">J2S20_001467</name>
</gene>
<feature type="transmembrane region" description="Helical" evidence="1">
    <location>
        <begin position="379"/>
        <end position="396"/>
    </location>
</feature>
<evidence type="ECO:0000256" key="1">
    <source>
        <dbReference type="SAM" id="Phobius"/>
    </source>
</evidence>
<evidence type="ECO:0000313" key="3">
    <source>
        <dbReference type="Proteomes" id="UP001241537"/>
    </source>
</evidence>
<feature type="transmembrane region" description="Helical" evidence="1">
    <location>
        <begin position="90"/>
        <end position="109"/>
    </location>
</feature>
<dbReference type="EMBL" id="JAUSTO010000008">
    <property type="protein sequence ID" value="MDQ0152769.1"/>
    <property type="molecule type" value="Genomic_DNA"/>
</dbReference>
<dbReference type="AlphaFoldDB" id="A0AAE4AL07"/>
<feature type="transmembrane region" description="Helical" evidence="1">
    <location>
        <begin position="265"/>
        <end position="286"/>
    </location>
</feature>
<feature type="transmembrane region" description="Helical" evidence="1">
    <location>
        <begin position="66"/>
        <end position="84"/>
    </location>
</feature>
<proteinExistence type="predicted"/>
<keyword evidence="1" id="KW-0812">Transmembrane</keyword>
<feature type="transmembrane region" description="Helical" evidence="1">
    <location>
        <begin position="523"/>
        <end position="543"/>
    </location>
</feature>
<feature type="transmembrane region" description="Helical" evidence="1">
    <location>
        <begin position="440"/>
        <end position="459"/>
    </location>
</feature>
<feature type="transmembrane region" description="Helical" evidence="1">
    <location>
        <begin position="630"/>
        <end position="652"/>
    </location>
</feature>